<dbReference type="Gene3D" id="3.20.20.70">
    <property type="entry name" value="Aldolase class I"/>
    <property type="match status" value="1"/>
</dbReference>
<evidence type="ECO:0000256" key="5">
    <source>
        <dbReference type="SAM" id="MobiDB-lite"/>
    </source>
</evidence>
<dbReference type="PRINTS" id="PR00740">
    <property type="entry name" value="GLHYDRLASE27"/>
</dbReference>
<keyword evidence="7" id="KW-1185">Reference proteome</keyword>
<evidence type="ECO:0000313" key="7">
    <source>
        <dbReference type="Proteomes" id="UP001153069"/>
    </source>
</evidence>
<dbReference type="Proteomes" id="UP001153069">
    <property type="component" value="Unassembled WGS sequence"/>
</dbReference>
<feature type="region of interest" description="Disordered" evidence="5">
    <location>
        <begin position="450"/>
        <end position="471"/>
    </location>
</feature>
<dbReference type="Pfam" id="PF16499">
    <property type="entry name" value="Melibiase_2"/>
    <property type="match status" value="1"/>
</dbReference>
<dbReference type="EC" id="3.2.1.22" evidence="4"/>
<dbReference type="GO" id="GO:0004557">
    <property type="term" value="F:alpha-galactosidase activity"/>
    <property type="evidence" value="ECO:0007669"/>
    <property type="project" value="UniProtKB-EC"/>
</dbReference>
<dbReference type="CDD" id="cd14792">
    <property type="entry name" value="GH27"/>
    <property type="match status" value="1"/>
</dbReference>
<dbReference type="InterPro" id="IPR002241">
    <property type="entry name" value="Glyco_hydro_27"/>
</dbReference>
<dbReference type="GO" id="GO:0009311">
    <property type="term" value="P:oligosaccharide metabolic process"/>
    <property type="evidence" value="ECO:0007669"/>
    <property type="project" value="TreeGrafter"/>
</dbReference>
<dbReference type="EMBL" id="CAICTM010000005">
    <property type="protein sequence ID" value="CAB9496455.1"/>
    <property type="molecule type" value="Genomic_DNA"/>
</dbReference>
<organism evidence="6 7">
    <name type="scientific">Seminavis robusta</name>
    <dbReference type="NCBI Taxonomy" id="568900"/>
    <lineage>
        <taxon>Eukaryota</taxon>
        <taxon>Sar</taxon>
        <taxon>Stramenopiles</taxon>
        <taxon>Ochrophyta</taxon>
        <taxon>Bacillariophyta</taxon>
        <taxon>Bacillariophyceae</taxon>
        <taxon>Bacillariophycidae</taxon>
        <taxon>Naviculales</taxon>
        <taxon>Naviculaceae</taxon>
        <taxon>Seminavis</taxon>
    </lineage>
</organism>
<proteinExistence type="inferred from homology"/>
<accession>A0A9N8D745</accession>
<evidence type="ECO:0000256" key="1">
    <source>
        <dbReference type="ARBA" id="ARBA00009743"/>
    </source>
</evidence>
<dbReference type="InterPro" id="IPR000111">
    <property type="entry name" value="Glyco_hydro_27/36_CS"/>
</dbReference>
<dbReference type="InterPro" id="IPR017853">
    <property type="entry name" value="GH"/>
</dbReference>
<reference evidence="6" key="1">
    <citation type="submission" date="2020-06" db="EMBL/GenBank/DDBJ databases">
        <authorList>
            <consortium name="Plant Systems Biology data submission"/>
        </authorList>
    </citation>
    <scope>NUCLEOTIDE SEQUENCE</scope>
    <source>
        <strain evidence="6">D6</strain>
    </source>
</reference>
<dbReference type="SUPFAM" id="SSF51445">
    <property type="entry name" value="(Trans)glycosidases"/>
    <property type="match status" value="1"/>
</dbReference>
<protein>
    <recommendedName>
        <fullName evidence="4">Alpha-galactosidase</fullName>
        <ecNumber evidence="4">3.2.1.22</ecNumber>
    </recommendedName>
    <alternativeName>
        <fullName evidence="4">Melibiase</fullName>
    </alternativeName>
</protein>
<dbReference type="PROSITE" id="PS00512">
    <property type="entry name" value="ALPHA_GALACTOSIDASE"/>
    <property type="match status" value="1"/>
</dbReference>
<sequence>MSMFQNGSPVVDLQSPNMGFMSWLRFECQVDCDSYPHACINEDLYQTSANAMVEQGYLEAGYNLVAVDDCWMQPGDNSRDPISHQLVADPQRFPHGMKALGDYLHERGLQFGLYLDVGTITCANYTGSYGYEHLDVDTFAEWGVDYLKLDACNLRQKKILPSFIEFGTAIQELAHQKMMFSCCAPVYLGHNETLKVKQQHLYDILYHEAGCNTWRNFHFVDNSWPGLKRVILHWADYWQDLQSIPHGFNDADMLLAGDDVPSLLPPVQAQLQMGFWAMISSPLFIGADVRSIPPVYRKVLLNRHVIAVNQDVSQQRQASCVLGCKGSNYKNTTNSGSLDVQVWAKLVRHGQSVVLGFFNLNEQHQESSISYEFELERGRGIAQCVDLWNGNSGSSKVEELPDICAKGRGQISRHWNIQIQRESNNIKRLHIQTLGVLPTSHRMLRVDFFDTLQPPHPPNQGRTRDKEPKAQ</sequence>
<evidence type="ECO:0000256" key="2">
    <source>
        <dbReference type="ARBA" id="ARBA00022801"/>
    </source>
</evidence>
<evidence type="ECO:0000256" key="4">
    <source>
        <dbReference type="RuleBase" id="RU361168"/>
    </source>
</evidence>
<dbReference type="GO" id="GO:0016139">
    <property type="term" value="P:glycoside catabolic process"/>
    <property type="evidence" value="ECO:0007669"/>
    <property type="project" value="TreeGrafter"/>
</dbReference>
<dbReference type="GO" id="GO:0005737">
    <property type="term" value="C:cytoplasm"/>
    <property type="evidence" value="ECO:0007669"/>
    <property type="project" value="TreeGrafter"/>
</dbReference>
<dbReference type="InterPro" id="IPR013785">
    <property type="entry name" value="Aldolase_TIM"/>
</dbReference>
<comment type="similarity">
    <text evidence="1 4">Belongs to the glycosyl hydrolase 27 family.</text>
</comment>
<comment type="caution">
    <text evidence="6">The sequence shown here is derived from an EMBL/GenBank/DDBJ whole genome shotgun (WGS) entry which is preliminary data.</text>
</comment>
<keyword evidence="2 4" id="KW-0378">Hydrolase</keyword>
<dbReference type="PANTHER" id="PTHR11452:SF83">
    <property type="entry name" value="ALPHA-GALACTOSIDASE"/>
    <property type="match status" value="1"/>
</dbReference>
<comment type="catalytic activity">
    <reaction evidence="4">
        <text>Hydrolysis of terminal, non-reducing alpha-D-galactose residues in alpha-D-galactosides, including galactose oligosaccharides, galactomannans and galactolipids.</text>
        <dbReference type="EC" id="3.2.1.22"/>
    </reaction>
</comment>
<keyword evidence="3 4" id="KW-0326">Glycosidase</keyword>
<name>A0A9N8D745_9STRA</name>
<dbReference type="PANTHER" id="PTHR11452">
    <property type="entry name" value="ALPHA-GALACTOSIDASE/ALPHA-N-ACETYLGALACTOSAMINIDASE"/>
    <property type="match status" value="1"/>
</dbReference>
<dbReference type="AlphaFoldDB" id="A0A9N8D745"/>
<keyword evidence="4" id="KW-1015">Disulfide bond</keyword>
<evidence type="ECO:0000313" key="6">
    <source>
        <dbReference type="EMBL" id="CAB9496455.1"/>
    </source>
</evidence>
<feature type="compositionally biased region" description="Basic and acidic residues" evidence="5">
    <location>
        <begin position="462"/>
        <end position="471"/>
    </location>
</feature>
<gene>
    <name evidence="6" type="ORF">SEMRO_5_G004290.1</name>
</gene>
<evidence type="ECO:0000256" key="3">
    <source>
        <dbReference type="ARBA" id="ARBA00023295"/>
    </source>
</evidence>
<dbReference type="OrthoDB" id="5795902at2759"/>